<dbReference type="GO" id="GO:0016706">
    <property type="term" value="F:2-oxoglutarate-dependent dioxygenase activity"/>
    <property type="evidence" value="ECO:0007669"/>
    <property type="project" value="UniProtKB-ARBA"/>
</dbReference>
<dbReference type="RefSeq" id="WP_252587431.1">
    <property type="nucleotide sequence ID" value="NZ_JAMWYS010000028.1"/>
</dbReference>
<organism evidence="3 4">
    <name type="scientific">Solitalea agri</name>
    <dbReference type="NCBI Taxonomy" id="2953739"/>
    <lineage>
        <taxon>Bacteria</taxon>
        <taxon>Pseudomonadati</taxon>
        <taxon>Bacteroidota</taxon>
        <taxon>Sphingobacteriia</taxon>
        <taxon>Sphingobacteriales</taxon>
        <taxon>Sphingobacteriaceae</taxon>
        <taxon>Solitalea</taxon>
    </lineage>
</organism>
<comment type="similarity">
    <text evidence="1">Belongs to the iron/ascorbate-dependent oxidoreductase family.</text>
</comment>
<dbReference type="InterPro" id="IPR008775">
    <property type="entry name" value="Phytyl_CoA_dOase-like"/>
</dbReference>
<keyword evidence="1" id="KW-0479">Metal-binding</keyword>
<evidence type="ECO:0000313" key="4">
    <source>
        <dbReference type="Proteomes" id="UP001155182"/>
    </source>
</evidence>
<keyword evidence="4" id="KW-1185">Reference proteome</keyword>
<proteinExistence type="inferred from homology"/>
<reference evidence="3" key="1">
    <citation type="submission" date="2022-06" db="EMBL/GenBank/DDBJ databases">
        <title>Solitalea sp. MAHUQ-68 isolated from rhizospheric soil.</title>
        <authorList>
            <person name="Huq M.A."/>
        </authorList>
    </citation>
    <scope>NUCLEOTIDE SEQUENCE</scope>
    <source>
        <strain evidence="3">MAHUQ-68</strain>
    </source>
</reference>
<protein>
    <submittedName>
        <fullName evidence="3">Phytanoyl-CoA dioxygenase family protein</fullName>
    </submittedName>
</protein>
<evidence type="ECO:0000259" key="2">
    <source>
        <dbReference type="PROSITE" id="PS51471"/>
    </source>
</evidence>
<gene>
    <name evidence="3" type="ORF">NF867_08710</name>
</gene>
<keyword evidence="3" id="KW-0223">Dioxygenase</keyword>
<keyword evidence="1" id="KW-0560">Oxidoreductase</keyword>
<dbReference type="GO" id="GO:0046872">
    <property type="term" value="F:metal ion binding"/>
    <property type="evidence" value="ECO:0007669"/>
    <property type="project" value="UniProtKB-KW"/>
</dbReference>
<accession>A0A9X2F2J5</accession>
<dbReference type="AlphaFoldDB" id="A0A9X2F2J5"/>
<dbReference type="InterPro" id="IPR005123">
    <property type="entry name" value="Oxoglu/Fe-dep_dioxygenase_dom"/>
</dbReference>
<comment type="caution">
    <text evidence="3">The sequence shown here is derived from an EMBL/GenBank/DDBJ whole genome shotgun (WGS) entry which is preliminary data.</text>
</comment>
<dbReference type="SUPFAM" id="SSF51197">
    <property type="entry name" value="Clavaminate synthase-like"/>
    <property type="match status" value="1"/>
</dbReference>
<name>A0A9X2F2J5_9SPHI</name>
<dbReference type="Pfam" id="PF05721">
    <property type="entry name" value="PhyH"/>
    <property type="match status" value="1"/>
</dbReference>
<dbReference type="PROSITE" id="PS51471">
    <property type="entry name" value="FE2OG_OXY"/>
    <property type="match status" value="1"/>
</dbReference>
<feature type="domain" description="Fe2OG dioxygenase" evidence="2">
    <location>
        <begin position="85"/>
        <end position="211"/>
    </location>
</feature>
<evidence type="ECO:0000256" key="1">
    <source>
        <dbReference type="RuleBase" id="RU003682"/>
    </source>
</evidence>
<sequence>MKPLTIDTQQFNKEGYTIVKNVFSADEIQQLRDNVYKSFEIDKAKGLTYKLPQVKDATYINGDVLSKELLFSLVYDERILHIVKTVMGVNDIFYFGDSSYQIGRGLRGFHRDNVDRKFNEGPDWNNENYGIIRLGIYLQDHKYHSGGLKIRPGSHLNESGPAMFVDTEPGDLVIWNMRLLHSGNAVRLRFLKNASVNKATRESLIPSFLRRPEQKERVSFFMAYATPSADFERYKNEYMLKRKDVKEHLKVSVYPEKILQLAKENNLEVVDLKPLIG</sequence>
<dbReference type="Gene3D" id="2.60.120.620">
    <property type="entry name" value="q2cbj1_9rhob like domain"/>
    <property type="match status" value="1"/>
</dbReference>
<keyword evidence="1" id="KW-0408">Iron</keyword>
<evidence type="ECO:0000313" key="3">
    <source>
        <dbReference type="EMBL" id="MCO4292940.1"/>
    </source>
</evidence>
<dbReference type="EMBL" id="JAMWYS010000028">
    <property type="protein sequence ID" value="MCO4292940.1"/>
    <property type="molecule type" value="Genomic_DNA"/>
</dbReference>
<dbReference type="Proteomes" id="UP001155182">
    <property type="component" value="Unassembled WGS sequence"/>
</dbReference>